<gene>
    <name evidence="1" type="ORF">CVLEPA_LOCUS5338</name>
</gene>
<organism evidence="1 2">
    <name type="scientific">Clavelina lepadiformis</name>
    <name type="common">Light-bulb sea squirt</name>
    <name type="synonym">Ascidia lepadiformis</name>
    <dbReference type="NCBI Taxonomy" id="159417"/>
    <lineage>
        <taxon>Eukaryota</taxon>
        <taxon>Metazoa</taxon>
        <taxon>Chordata</taxon>
        <taxon>Tunicata</taxon>
        <taxon>Ascidiacea</taxon>
        <taxon>Aplousobranchia</taxon>
        <taxon>Clavelinidae</taxon>
        <taxon>Clavelina</taxon>
    </lineage>
</organism>
<dbReference type="Proteomes" id="UP001642483">
    <property type="component" value="Unassembled WGS sequence"/>
</dbReference>
<accession>A0ABP0F7V4</accession>
<keyword evidence="2" id="KW-1185">Reference proteome</keyword>
<protein>
    <submittedName>
        <fullName evidence="1">Uncharacterized protein</fullName>
    </submittedName>
</protein>
<sequence>MRIGRMFFDFAIDGLLGKHRLVPKGLTAPAKQCNLRSLLRLKRYILAGEQTTSLNRHLPILSNTLSSSRAQRFRRVGFSIRCNYHPAVVSFAGHAKSGPWYEATRICFLFWEQVFK</sequence>
<name>A0ABP0F7V4_CLALP</name>
<comment type="caution">
    <text evidence="1">The sequence shown here is derived from an EMBL/GenBank/DDBJ whole genome shotgun (WGS) entry which is preliminary data.</text>
</comment>
<proteinExistence type="predicted"/>
<evidence type="ECO:0000313" key="2">
    <source>
        <dbReference type="Proteomes" id="UP001642483"/>
    </source>
</evidence>
<dbReference type="EMBL" id="CAWYQH010000024">
    <property type="protein sequence ID" value="CAK8675803.1"/>
    <property type="molecule type" value="Genomic_DNA"/>
</dbReference>
<reference evidence="1 2" key="1">
    <citation type="submission" date="2024-02" db="EMBL/GenBank/DDBJ databases">
        <authorList>
            <person name="Daric V."/>
            <person name="Darras S."/>
        </authorList>
    </citation>
    <scope>NUCLEOTIDE SEQUENCE [LARGE SCALE GENOMIC DNA]</scope>
</reference>
<evidence type="ECO:0000313" key="1">
    <source>
        <dbReference type="EMBL" id="CAK8675803.1"/>
    </source>
</evidence>